<feature type="region of interest" description="Disordered" evidence="1">
    <location>
        <begin position="1"/>
        <end position="42"/>
    </location>
</feature>
<evidence type="ECO:0000313" key="2">
    <source>
        <dbReference type="EMBL" id="CAD7245318.1"/>
    </source>
</evidence>
<keyword evidence="3" id="KW-1185">Reference proteome</keyword>
<accession>A0A7R8X7A7</accession>
<sequence>MIPKPPPPLGTKEDESKPGKKLTGQCPSRKGESKGSENSWKTRRSGTLALSDAFADASVLFLGTTRKLRNATEGMFQFAGLSNQTAGALLESTLRATSNTTTEVAFTIGEFLGKPRVRGLISSLAAGAAVTSFHWIVLYWDSDIPGRNPPAPVSPAKSWRKNELQKGGGTGLHLSYMVGLAHGILTS</sequence>
<dbReference type="InterPro" id="IPR029383">
    <property type="entry name" value="ARL6IP6"/>
</dbReference>
<gene>
    <name evidence="2" type="ORF">DSTB1V02_LOCUS5192</name>
</gene>
<name>A0A7R8X7A7_9CRUS</name>
<dbReference type="PANTHER" id="PTHR28640">
    <property type="entry name" value="ADP-RIBOSYLATION FACTOR-LIKE PROTEIN 6-INTERACTING PROTEIN 6"/>
    <property type="match status" value="1"/>
</dbReference>
<dbReference type="PANTHER" id="PTHR28640:SF1">
    <property type="entry name" value="ADP-RIBOSYLATION FACTOR-LIKE PROTEIN 6-INTERACTING PROTEIN 6"/>
    <property type="match status" value="1"/>
</dbReference>
<evidence type="ECO:0000256" key="1">
    <source>
        <dbReference type="SAM" id="MobiDB-lite"/>
    </source>
</evidence>
<dbReference type="Proteomes" id="UP000677054">
    <property type="component" value="Unassembled WGS sequence"/>
</dbReference>
<dbReference type="EMBL" id="LR900346">
    <property type="protein sequence ID" value="CAD7245318.1"/>
    <property type="molecule type" value="Genomic_DNA"/>
</dbReference>
<dbReference type="AlphaFoldDB" id="A0A7R8X7A7"/>
<dbReference type="Pfam" id="PF15062">
    <property type="entry name" value="ARL6IP6"/>
    <property type="match status" value="1"/>
</dbReference>
<dbReference type="OrthoDB" id="10070125at2759"/>
<dbReference type="EMBL" id="CAJPEV010000829">
    <property type="protein sequence ID" value="CAG0888899.1"/>
    <property type="molecule type" value="Genomic_DNA"/>
</dbReference>
<reference evidence="2" key="1">
    <citation type="submission" date="2020-11" db="EMBL/GenBank/DDBJ databases">
        <authorList>
            <person name="Tran Van P."/>
        </authorList>
    </citation>
    <scope>NUCLEOTIDE SEQUENCE</scope>
</reference>
<organism evidence="2">
    <name type="scientific">Darwinula stevensoni</name>
    <dbReference type="NCBI Taxonomy" id="69355"/>
    <lineage>
        <taxon>Eukaryota</taxon>
        <taxon>Metazoa</taxon>
        <taxon>Ecdysozoa</taxon>
        <taxon>Arthropoda</taxon>
        <taxon>Crustacea</taxon>
        <taxon>Oligostraca</taxon>
        <taxon>Ostracoda</taxon>
        <taxon>Podocopa</taxon>
        <taxon>Podocopida</taxon>
        <taxon>Darwinulocopina</taxon>
        <taxon>Darwinuloidea</taxon>
        <taxon>Darwinulidae</taxon>
        <taxon>Darwinula</taxon>
    </lineage>
</organism>
<protein>
    <submittedName>
        <fullName evidence="2">Uncharacterized protein</fullName>
    </submittedName>
</protein>
<proteinExistence type="predicted"/>
<evidence type="ECO:0000313" key="3">
    <source>
        <dbReference type="Proteomes" id="UP000677054"/>
    </source>
</evidence>